<evidence type="ECO:0000313" key="1">
    <source>
        <dbReference type="EMBL" id="RGE56512.1"/>
    </source>
</evidence>
<gene>
    <name evidence="1" type="ORF">DXC51_23775</name>
</gene>
<dbReference type="GeneID" id="97989791"/>
<name>A0A3E3HXG8_9FIRM</name>
<reference evidence="1" key="1">
    <citation type="submission" date="2018-08" db="EMBL/GenBank/DDBJ databases">
        <title>A genome reference for cultivated species of the human gut microbiota.</title>
        <authorList>
            <person name="Zou Y."/>
            <person name="Xue W."/>
            <person name="Luo G."/>
        </authorList>
    </citation>
    <scope>NUCLEOTIDE SEQUENCE [LARGE SCALE GENOMIC DNA]</scope>
    <source>
        <strain evidence="1">TF05-5AC</strain>
    </source>
</reference>
<accession>A0A3E3HXG8</accession>
<protein>
    <recommendedName>
        <fullName evidence="3">Alpha/beta hydrolase</fullName>
    </recommendedName>
</protein>
<dbReference type="Gene3D" id="3.40.50.1820">
    <property type="entry name" value="alpha/beta hydrolase"/>
    <property type="match status" value="1"/>
</dbReference>
<proteinExistence type="predicted"/>
<dbReference type="EMBL" id="QVLV01000024">
    <property type="protein sequence ID" value="RGE56512.1"/>
    <property type="molecule type" value="Genomic_DNA"/>
</dbReference>
<dbReference type="InterPro" id="IPR029058">
    <property type="entry name" value="AB_hydrolase_fold"/>
</dbReference>
<organism evidence="1 2">
    <name type="scientific">Eisenbergiella massiliensis</name>
    <dbReference type="NCBI Taxonomy" id="1720294"/>
    <lineage>
        <taxon>Bacteria</taxon>
        <taxon>Bacillati</taxon>
        <taxon>Bacillota</taxon>
        <taxon>Clostridia</taxon>
        <taxon>Lachnospirales</taxon>
        <taxon>Lachnospiraceae</taxon>
        <taxon>Eisenbergiella</taxon>
    </lineage>
</organism>
<evidence type="ECO:0000313" key="2">
    <source>
        <dbReference type="Proteomes" id="UP000260812"/>
    </source>
</evidence>
<comment type="caution">
    <text evidence="1">The sequence shown here is derived from an EMBL/GenBank/DDBJ whole genome shotgun (WGS) entry which is preliminary data.</text>
</comment>
<evidence type="ECO:0008006" key="3">
    <source>
        <dbReference type="Google" id="ProtNLM"/>
    </source>
</evidence>
<dbReference type="RefSeq" id="WP_117545540.1">
    <property type="nucleotide sequence ID" value="NZ_JBKUNB010000018.1"/>
</dbReference>
<dbReference type="Proteomes" id="UP000260812">
    <property type="component" value="Unassembled WGS sequence"/>
</dbReference>
<dbReference type="AlphaFoldDB" id="A0A3E3HXG8"/>
<keyword evidence="2" id="KW-1185">Reference proteome</keyword>
<dbReference type="SUPFAM" id="SSF53474">
    <property type="entry name" value="alpha/beta-Hydrolases"/>
    <property type="match status" value="1"/>
</dbReference>
<sequence length="343" mass="39184">MEDKNSNNMLKKTIAEERLKAVPFFEDAPCYPVEELVRMWRLGRQLEAETDNKTCMAQLQEFCMLRDSLQKKENAPQRIYLWPDGRMPVMTEYEDNSDCRYNHNPDFRPYLYEMLLPEGKEPKGAVVVCAGGDHGDCVLSEGYQTCLDFNEMGYHSFLLLNRTNRRPWTGQECGADVARAIRMIRASAGRYGIRENQVAFAGFSNGGLTGEACIRYYSGTQRTMDHFPDYMEDELDRYYGAPDAFLCIYGPRYKGAAFDYTNVVYPPVFFAVGREDSALDNLNAVLPDLLAHGVETEVHTFAGVPHGQGGITIVGEKTYPNFQLWLQLADVFLQDVFQRQRQK</sequence>